<dbReference type="EMBL" id="CP045896">
    <property type="protein sequence ID" value="QQP50212.1"/>
    <property type="molecule type" value="Genomic_DNA"/>
</dbReference>
<evidence type="ECO:0000313" key="1">
    <source>
        <dbReference type="EMBL" id="QQP50212.1"/>
    </source>
</evidence>
<proteinExistence type="predicted"/>
<sequence length="74" mass="8507">MGLKPQYPIVVAGETRGPKVHKMAFEGFLTRILQWAKGLKPNTPLLRLAEPEGLRCTKWHLRGSLLVFLQLRWL</sequence>
<keyword evidence="2" id="KW-1185">Reference proteome</keyword>
<protein>
    <submittedName>
        <fullName evidence="1">Uncharacterized protein</fullName>
    </submittedName>
</protein>
<evidence type="ECO:0000313" key="2">
    <source>
        <dbReference type="Proteomes" id="UP000595437"/>
    </source>
</evidence>
<gene>
    <name evidence="1" type="ORF">FKW44_011139</name>
</gene>
<accession>A0A7T8HHW2</accession>
<organism evidence="1 2">
    <name type="scientific">Caligus rogercresseyi</name>
    <name type="common">Sea louse</name>
    <dbReference type="NCBI Taxonomy" id="217165"/>
    <lineage>
        <taxon>Eukaryota</taxon>
        <taxon>Metazoa</taxon>
        <taxon>Ecdysozoa</taxon>
        <taxon>Arthropoda</taxon>
        <taxon>Crustacea</taxon>
        <taxon>Multicrustacea</taxon>
        <taxon>Hexanauplia</taxon>
        <taxon>Copepoda</taxon>
        <taxon>Siphonostomatoida</taxon>
        <taxon>Caligidae</taxon>
        <taxon>Caligus</taxon>
    </lineage>
</organism>
<reference evidence="2" key="1">
    <citation type="submission" date="2021-01" db="EMBL/GenBank/DDBJ databases">
        <title>Caligus Genome Assembly.</title>
        <authorList>
            <person name="Gallardo-Escarate C."/>
        </authorList>
    </citation>
    <scope>NUCLEOTIDE SEQUENCE [LARGE SCALE GENOMIC DNA]</scope>
</reference>
<dbReference type="AlphaFoldDB" id="A0A7T8HHW2"/>
<name>A0A7T8HHW2_CALRO</name>
<dbReference type="Proteomes" id="UP000595437">
    <property type="component" value="Chromosome 7"/>
</dbReference>